<protein>
    <submittedName>
        <fullName evidence="2">Glycosyltransferase family 4 protein</fullName>
    </submittedName>
</protein>
<gene>
    <name evidence="2" type="ORF">COT75_02810</name>
</gene>
<dbReference type="GO" id="GO:0016757">
    <property type="term" value="F:glycosyltransferase activity"/>
    <property type="evidence" value="ECO:0007669"/>
    <property type="project" value="InterPro"/>
</dbReference>
<sequence length="381" mass="43736">MKVALVYDRVNKFGGAERVLLALHKIWPDAPLYTSVYDPMGAPWASCFKVISSFVQKIPLAKKHHELYPFLMPFAFESFDFSGFDVVISVSSAEAKGIITSPSTFHLNYCLTPTRYLWNGFKHYSNNLQFGWLNPLAKLIIKPVLRKLKTWDKIASQRPDLYLAISKTVQKRIKKHYQRDSDVIYPPVNINKFIPLKEEDDEKNGKKNKPYFLTVSRLVSYKRIDLIIKAFNDLALPLKIIGDGKEKNKLKRMAKPNIEFLSKDLTDKDLIGYYQKCLAFVFAGEEDLGLVGIEAQACGKPIIAFEKGGMGETVIRGKTGILFSKQKKSDLIKAAKEFGNKRFDPKESRNNALKYNEKIFKEKFKKYVEGEWLSYQSRMSK</sequence>
<dbReference type="Pfam" id="PF00534">
    <property type="entry name" value="Glycos_transf_1"/>
    <property type="match status" value="1"/>
</dbReference>
<dbReference type="Gene3D" id="3.40.50.2000">
    <property type="entry name" value="Glycogen Phosphorylase B"/>
    <property type="match status" value="2"/>
</dbReference>
<feature type="domain" description="Glycosyl transferase family 1" evidence="1">
    <location>
        <begin position="197"/>
        <end position="354"/>
    </location>
</feature>
<reference evidence="3" key="1">
    <citation type="submission" date="2017-09" db="EMBL/GenBank/DDBJ databases">
        <title>Depth-based differentiation of microbial function through sediment-hosted aquifers and enrichment of novel symbionts in the deep terrestrial subsurface.</title>
        <authorList>
            <person name="Probst A.J."/>
            <person name="Ladd B."/>
            <person name="Jarett J.K."/>
            <person name="Geller-Mcgrath D.E."/>
            <person name="Sieber C.M.K."/>
            <person name="Emerson J.B."/>
            <person name="Anantharaman K."/>
            <person name="Thomas B.C."/>
            <person name="Malmstrom R."/>
            <person name="Stieglmeier M."/>
            <person name="Klingl A."/>
            <person name="Woyke T."/>
            <person name="Ryan C.M."/>
            <person name="Banfield J.F."/>
        </authorList>
    </citation>
    <scope>NUCLEOTIDE SEQUENCE [LARGE SCALE GENOMIC DNA]</scope>
</reference>
<dbReference type="EMBL" id="PEZT01000016">
    <property type="protein sequence ID" value="PIS09166.1"/>
    <property type="molecule type" value="Genomic_DNA"/>
</dbReference>
<comment type="caution">
    <text evidence="2">The sequence shown here is derived from an EMBL/GenBank/DDBJ whole genome shotgun (WGS) entry which is preliminary data.</text>
</comment>
<dbReference type="PANTHER" id="PTHR45947:SF3">
    <property type="entry name" value="SULFOQUINOVOSYL TRANSFERASE SQD2"/>
    <property type="match status" value="1"/>
</dbReference>
<evidence type="ECO:0000313" key="2">
    <source>
        <dbReference type="EMBL" id="PIS09166.1"/>
    </source>
</evidence>
<name>A0A2H0W933_9BACT</name>
<dbReference type="InterPro" id="IPR050194">
    <property type="entry name" value="Glycosyltransferase_grp1"/>
</dbReference>
<dbReference type="AlphaFoldDB" id="A0A2H0W933"/>
<proteinExistence type="predicted"/>
<dbReference type="PANTHER" id="PTHR45947">
    <property type="entry name" value="SULFOQUINOVOSYL TRANSFERASE SQD2"/>
    <property type="match status" value="1"/>
</dbReference>
<dbReference type="SUPFAM" id="SSF53756">
    <property type="entry name" value="UDP-Glycosyltransferase/glycogen phosphorylase"/>
    <property type="match status" value="1"/>
</dbReference>
<keyword evidence="2" id="KW-0808">Transferase</keyword>
<organism evidence="2 3">
    <name type="scientific">Candidatus Beckwithbacteria bacterium CG10_big_fil_rev_8_21_14_0_10_34_10</name>
    <dbReference type="NCBI Taxonomy" id="1974495"/>
    <lineage>
        <taxon>Bacteria</taxon>
        <taxon>Candidatus Beckwithiibacteriota</taxon>
    </lineage>
</organism>
<evidence type="ECO:0000313" key="3">
    <source>
        <dbReference type="Proteomes" id="UP000230093"/>
    </source>
</evidence>
<dbReference type="InterPro" id="IPR001296">
    <property type="entry name" value="Glyco_trans_1"/>
</dbReference>
<accession>A0A2H0W933</accession>
<evidence type="ECO:0000259" key="1">
    <source>
        <dbReference type="Pfam" id="PF00534"/>
    </source>
</evidence>
<dbReference type="Proteomes" id="UP000230093">
    <property type="component" value="Unassembled WGS sequence"/>
</dbReference>